<dbReference type="RefSeq" id="WP_059755162.1">
    <property type="nucleotide sequence ID" value="NZ_CP013415.1"/>
</dbReference>
<name>A0A103R5M7_9BURK</name>
<sequence>MPIRHFTSIHVTFRLLANRLVAATAISATVLTLVACQDIPIARQRLSELIAPRNTTASAAAASGASAVVAQPASGASAANSANAPQRKRPRSSFHDDQNQDVIEKFRATGYGILF</sequence>
<feature type="region of interest" description="Disordered" evidence="1">
    <location>
        <begin position="75"/>
        <end position="100"/>
    </location>
</feature>
<organism evidence="2 3">
    <name type="scientific">Burkholderia ubonensis</name>
    <dbReference type="NCBI Taxonomy" id="101571"/>
    <lineage>
        <taxon>Bacteria</taxon>
        <taxon>Pseudomonadati</taxon>
        <taxon>Pseudomonadota</taxon>
        <taxon>Betaproteobacteria</taxon>
        <taxon>Burkholderiales</taxon>
        <taxon>Burkholderiaceae</taxon>
        <taxon>Burkholderia</taxon>
        <taxon>Burkholderia cepacia complex</taxon>
    </lineage>
</organism>
<accession>A0A103R5M7</accession>
<evidence type="ECO:0000256" key="1">
    <source>
        <dbReference type="SAM" id="MobiDB-lite"/>
    </source>
</evidence>
<feature type="compositionally biased region" description="Low complexity" evidence="1">
    <location>
        <begin position="75"/>
        <end position="85"/>
    </location>
</feature>
<gene>
    <name evidence="2" type="ORF">WJ33_31375</name>
</gene>
<proteinExistence type="predicted"/>
<dbReference type="Proteomes" id="UP000064029">
    <property type="component" value="Unassembled WGS sequence"/>
</dbReference>
<reference evidence="2 3" key="1">
    <citation type="submission" date="2015-11" db="EMBL/GenBank/DDBJ databases">
        <title>Expanding the genomic diversity of Burkholderia species for the development of highly accurate diagnostics.</title>
        <authorList>
            <person name="Sahl J."/>
            <person name="Keim P."/>
            <person name="Wagner D."/>
        </authorList>
    </citation>
    <scope>NUCLEOTIDE SEQUENCE [LARGE SCALE GENOMIC DNA]</scope>
    <source>
        <strain evidence="2 3">MSMB2036</strain>
    </source>
</reference>
<dbReference type="OrthoDB" id="9938409at2"/>
<evidence type="ECO:0000313" key="2">
    <source>
        <dbReference type="EMBL" id="KVG61672.1"/>
    </source>
</evidence>
<dbReference type="EMBL" id="LOXM01000185">
    <property type="protein sequence ID" value="KVG61672.1"/>
    <property type="molecule type" value="Genomic_DNA"/>
</dbReference>
<dbReference type="AlphaFoldDB" id="A0A103R5M7"/>
<evidence type="ECO:0000313" key="3">
    <source>
        <dbReference type="Proteomes" id="UP000064029"/>
    </source>
</evidence>
<protein>
    <submittedName>
        <fullName evidence="2">Uncharacterized protein</fullName>
    </submittedName>
</protein>
<comment type="caution">
    <text evidence="2">The sequence shown here is derived from an EMBL/GenBank/DDBJ whole genome shotgun (WGS) entry which is preliminary data.</text>
</comment>